<gene>
    <name evidence="1" type="ORF">SAMN02745136_00139</name>
</gene>
<dbReference type="AlphaFoldDB" id="A0A1M6JMS6"/>
<evidence type="ECO:0000313" key="1">
    <source>
        <dbReference type="EMBL" id="SHJ48029.1"/>
    </source>
</evidence>
<keyword evidence="2" id="KW-1185">Reference proteome</keyword>
<dbReference type="Proteomes" id="UP000184386">
    <property type="component" value="Unassembled WGS sequence"/>
</dbReference>
<dbReference type="SUPFAM" id="SSF50978">
    <property type="entry name" value="WD40 repeat-like"/>
    <property type="match status" value="1"/>
</dbReference>
<reference evidence="1 2" key="1">
    <citation type="submission" date="2016-11" db="EMBL/GenBank/DDBJ databases">
        <authorList>
            <person name="Jaros S."/>
            <person name="Januszkiewicz K."/>
            <person name="Wedrychowicz H."/>
        </authorList>
    </citation>
    <scope>NUCLEOTIDE SEQUENCE [LARGE SCALE GENOMIC DNA]</scope>
    <source>
        <strain evidence="1 2">DSM 15929</strain>
    </source>
</reference>
<name>A0A1M6JMS6_9FIRM</name>
<organism evidence="1 2">
    <name type="scientific">Anaerocolumna jejuensis DSM 15929</name>
    <dbReference type="NCBI Taxonomy" id="1121322"/>
    <lineage>
        <taxon>Bacteria</taxon>
        <taxon>Bacillati</taxon>
        <taxon>Bacillota</taxon>
        <taxon>Clostridia</taxon>
        <taxon>Lachnospirales</taxon>
        <taxon>Lachnospiraceae</taxon>
        <taxon>Anaerocolumna</taxon>
    </lineage>
</organism>
<proteinExistence type="predicted"/>
<accession>A0A1M6JMS6</accession>
<sequence length="174" mass="20086">MRLLTINNEIYLYELDSESELNEHTKEKDGIIIGNNIQNRNKFYVFEFLIYSVKSVVGVLNEGHGIIPHGIKISNKNVMVLSSDKSVYFYNTISKEVVNEIQCDSLVYDVISIENEERILVCCELGIQSLTTKGDKVWMYDSDIIDDFRLYENYMSLIINETEHKISLADGKEL</sequence>
<dbReference type="EMBL" id="FRAC01000006">
    <property type="protein sequence ID" value="SHJ48029.1"/>
    <property type="molecule type" value="Genomic_DNA"/>
</dbReference>
<evidence type="ECO:0000313" key="2">
    <source>
        <dbReference type="Proteomes" id="UP000184386"/>
    </source>
</evidence>
<dbReference type="RefSeq" id="WP_073271853.1">
    <property type="nucleotide sequence ID" value="NZ_FRAC01000006.1"/>
</dbReference>
<dbReference type="InterPro" id="IPR036322">
    <property type="entry name" value="WD40_repeat_dom_sf"/>
</dbReference>
<dbReference type="STRING" id="1121322.SAMN02745136_00139"/>
<protein>
    <submittedName>
        <fullName evidence="1">Uncharacterized protein</fullName>
    </submittedName>
</protein>